<protein>
    <recommendedName>
        <fullName evidence="7">Type II secretion system protein GspF domain-containing protein</fullName>
    </recommendedName>
</protein>
<comment type="caution">
    <text evidence="8">The sequence shown here is derived from an EMBL/GenBank/DDBJ whole genome shotgun (WGS) entry which is preliminary data.</text>
</comment>
<evidence type="ECO:0000256" key="6">
    <source>
        <dbReference type="SAM" id="Phobius"/>
    </source>
</evidence>
<evidence type="ECO:0000256" key="2">
    <source>
        <dbReference type="ARBA" id="ARBA00022475"/>
    </source>
</evidence>
<keyword evidence="9" id="KW-1185">Reference proteome</keyword>
<evidence type="ECO:0000256" key="5">
    <source>
        <dbReference type="ARBA" id="ARBA00023136"/>
    </source>
</evidence>
<keyword evidence="5 6" id="KW-0472">Membrane</keyword>
<evidence type="ECO:0000259" key="7">
    <source>
        <dbReference type="Pfam" id="PF00482"/>
    </source>
</evidence>
<dbReference type="InterPro" id="IPR018076">
    <property type="entry name" value="T2SS_GspF_dom"/>
</dbReference>
<gene>
    <name evidence="8" type="ORF">GXN74_02915</name>
</gene>
<keyword evidence="2" id="KW-1003">Cell membrane</keyword>
<evidence type="ECO:0000256" key="4">
    <source>
        <dbReference type="ARBA" id="ARBA00022989"/>
    </source>
</evidence>
<evidence type="ECO:0000256" key="3">
    <source>
        <dbReference type="ARBA" id="ARBA00022692"/>
    </source>
</evidence>
<dbReference type="RefSeq" id="WP_162369422.1">
    <property type="nucleotide sequence ID" value="NZ_JAAEEH010000005.1"/>
</dbReference>
<keyword evidence="3 6" id="KW-0812">Transmembrane</keyword>
<dbReference type="AlphaFoldDB" id="A0A7X5KLH0"/>
<sequence length="469" mass="51771">MKWRWLDGTTAVGERILCRMPWKDRLTGSPIMKDMVQSAYGEDGWEENLHRYLAEVLGLGVAGAGLAICLVVCLQVAAWTGGQGELQEGQLVKGSLSEGTRFLELEYETEWEGMTIEDRLQLELEPHVDSEAMLRAYLLEVAEGLGDGLPGGDESLEGITGDLSLPSRDATGRIGIRWESGRQDLLTNRGEVLKSQTISKGTEVGLTAILMAEYNGQRIQEEKAWKLVFGEIRRSPEEYRKWISKELRDFMEQENTLSTGRTVLLPEAVLGEAAAISYGNGGSKALAELGNNLLGAIFFGIAVALVKSQELKTVSRKRKAAMGKRFPELLRSLTLLINAGMTVRQALDKVCRQGGEATRENPFVSELRLALEEWQMGKTEKELFEALGRRCQTKEVQRFAGILLQGMQKGNGNMVEQLDSLARDAWNDKIGMARKEGEKASSKLVLPMGILLCAIILIVMTPTFASIGF</sequence>
<comment type="subcellular location">
    <subcellularLocation>
        <location evidence="1">Cell membrane</location>
        <topology evidence="1">Multi-pass membrane protein</topology>
    </subcellularLocation>
</comment>
<evidence type="ECO:0000313" key="9">
    <source>
        <dbReference type="Proteomes" id="UP000461585"/>
    </source>
</evidence>
<evidence type="ECO:0000256" key="1">
    <source>
        <dbReference type="ARBA" id="ARBA00004651"/>
    </source>
</evidence>
<proteinExistence type="predicted"/>
<dbReference type="PANTHER" id="PTHR35007">
    <property type="entry name" value="INTEGRAL MEMBRANE PROTEIN-RELATED"/>
    <property type="match status" value="1"/>
</dbReference>
<accession>A0A7X5KLH0</accession>
<evidence type="ECO:0000313" key="8">
    <source>
        <dbReference type="EMBL" id="NDL66694.1"/>
    </source>
</evidence>
<dbReference type="GO" id="GO:0005886">
    <property type="term" value="C:plasma membrane"/>
    <property type="evidence" value="ECO:0007669"/>
    <property type="project" value="UniProtKB-SubCell"/>
</dbReference>
<feature type="transmembrane region" description="Helical" evidence="6">
    <location>
        <begin position="56"/>
        <end position="79"/>
    </location>
</feature>
<dbReference type="Proteomes" id="UP000461585">
    <property type="component" value="Unassembled WGS sequence"/>
</dbReference>
<keyword evidence="4 6" id="KW-1133">Transmembrane helix</keyword>
<reference evidence="8 9" key="1">
    <citation type="submission" date="2020-01" db="EMBL/GenBank/DDBJ databases">
        <title>Anaeroalcalibacter tamaniensis gen. nov., sp. nov., moderately halophilic strictly anaerobic fermenter bacterium from mud volcano of Taman peninsula.</title>
        <authorList>
            <person name="Frolova A."/>
            <person name="Merkel A.Y."/>
            <person name="Slobodkin A.I."/>
        </authorList>
    </citation>
    <scope>NUCLEOTIDE SEQUENCE [LARGE SCALE GENOMIC DNA]</scope>
    <source>
        <strain evidence="8 9">F-3ap</strain>
    </source>
</reference>
<feature type="domain" description="Type II secretion system protein GspF" evidence="7">
    <location>
        <begin position="330"/>
        <end position="462"/>
    </location>
</feature>
<organism evidence="8 9">
    <name type="scientific">Anaerotalea alkaliphila</name>
    <dbReference type="NCBI Taxonomy" id="2662126"/>
    <lineage>
        <taxon>Bacteria</taxon>
        <taxon>Bacillati</taxon>
        <taxon>Bacillota</taxon>
        <taxon>Clostridia</taxon>
        <taxon>Eubacteriales</taxon>
        <taxon>Anaerotalea</taxon>
    </lineage>
</organism>
<name>A0A7X5KLH0_9FIRM</name>
<dbReference type="EMBL" id="JAAEEH010000005">
    <property type="protein sequence ID" value="NDL66694.1"/>
    <property type="molecule type" value="Genomic_DNA"/>
</dbReference>
<dbReference type="Pfam" id="PF00482">
    <property type="entry name" value="T2SSF"/>
    <property type="match status" value="1"/>
</dbReference>
<feature type="transmembrane region" description="Helical" evidence="6">
    <location>
        <begin position="444"/>
        <end position="467"/>
    </location>
</feature>
<dbReference type="PANTHER" id="PTHR35007:SF2">
    <property type="entry name" value="PILUS ASSEMBLE PROTEIN"/>
    <property type="match status" value="1"/>
</dbReference>